<dbReference type="GO" id="GO:0008270">
    <property type="term" value="F:zinc ion binding"/>
    <property type="evidence" value="ECO:0007669"/>
    <property type="project" value="TreeGrafter"/>
</dbReference>
<evidence type="ECO:0000256" key="3">
    <source>
        <dbReference type="ARBA" id="ARBA00022723"/>
    </source>
</evidence>
<sequence length="684" mass="75797">MVSYSILHKAYVKIFLHAAKHPHKQVNGVLLGKLTADVVTIHDVVPLLHHWTSLSPVMEIGLDLAKGHAESLDLSLVGYYQACERMDDTALAPVGERVAEQIRSQFDHAITFVIDGDSLGSGEVALIPYLPQSGLMAWRLQAFQPPAFTPGSRVTLANPESPSVAVALVRDSHMHQKFGDFDDHLEDVTIDWLRNSACNIIWLVERTTRQQILSLYYISQMASAPVALQGTLVHCPALGKVEILQDYLLLADDRGVIVHLSPSSSESSQRYIHQYGSSLRIIPPGSFLFPTFCDLHLHAPQFMYQGTGLDLPLMEWLDNYAYKAEESLDQNPHLAIKVYRRLAQRLIEVGTGAVLLFGTIKTETNLILAQEMQTAGVRAFVGKLSMDKSSRPTYQESSVEESYKSVEEFIHRCRASTAGFDPHQRLVEPVITPRFVPTCSDELLAKLGELSQRESTRIQSHLAESFAEAKWVRDDHQIEDIEVFKKHNLLKRGTIQAHCTFLTSEELDELVVNQTAVAHCPLSNAYFSEKPFPLREALDKGVLVGLGTDIAGGYSIDILSSMRHAVATSRMREGARALESQSGLATGGEGKSLAVEWKESLFLATHGGALALGLETCGEFRVGASLDAQQISVVDWERQAGIGALDFFDLAPECDGLTLDMIEKWWCMGDARNRVAMWVQGRQL</sequence>
<dbReference type="SUPFAM" id="SSF51556">
    <property type="entry name" value="Metallo-dependent hydrolases"/>
    <property type="match status" value="1"/>
</dbReference>
<dbReference type="GO" id="GO:0046098">
    <property type="term" value="P:guanine metabolic process"/>
    <property type="evidence" value="ECO:0007669"/>
    <property type="project" value="TreeGrafter"/>
</dbReference>
<dbReference type="InterPro" id="IPR037518">
    <property type="entry name" value="MPN"/>
</dbReference>
<dbReference type="GO" id="GO:0072546">
    <property type="term" value="C:EMC complex"/>
    <property type="evidence" value="ECO:0007669"/>
    <property type="project" value="InterPro"/>
</dbReference>
<proteinExistence type="inferred from homology"/>
<dbReference type="PANTHER" id="PTHR11271">
    <property type="entry name" value="GUANINE DEAMINASE"/>
    <property type="match status" value="1"/>
</dbReference>
<dbReference type="PANTHER" id="PTHR11271:SF6">
    <property type="entry name" value="GUANINE DEAMINASE"/>
    <property type="match status" value="1"/>
</dbReference>
<feature type="domain" description="MPN" evidence="6">
    <location>
        <begin position="4"/>
        <end position="135"/>
    </location>
</feature>
<dbReference type="Pfam" id="PF03665">
    <property type="entry name" value="UPF0172"/>
    <property type="match status" value="1"/>
</dbReference>
<keyword evidence="3" id="KW-0479">Metal-binding</keyword>
<comment type="similarity">
    <text evidence="2">Belongs to the EMC8/EMC9 family.</text>
</comment>
<comment type="cofactor">
    <cofactor evidence="1">
        <name>Zn(2+)</name>
        <dbReference type="ChEBI" id="CHEBI:29105"/>
    </cofactor>
</comment>
<dbReference type="InterPro" id="IPR032466">
    <property type="entry name" value="Metal_Hydrolase"/>
</dbReference>
<dbReference type="EMBL" id="WHUW01000008">
    <property type="protein sequence ID" value="KAF8442897.1"/>
    <property type="molecule type" value="Genomic_DNA"/>
</dbReference>
<evidence type="ECO:0000256" key="2">
    <source>
        <dbReference type="ARBA" id="ARBA00007461"/>
    </source>
</evidence>
<keyword evidence="4 7" id="KW-0378">Hydrolase</keyword>
<dbReference type="InterPro" id="IPR011059">
    <property type="entry name" value="Metal-dep_hydrolase_composite"/>
</dbReference>
<evidence type="ECO:0000256" key="1">
    <source>
        <dbReference type="ARBA" id="ARBA00001947"/>
    </source>
</evidence>
<keyword evidence="8" id="KW-1185">Reference proteome</keyword>
<dbReference type="Proteomes" id="UP001194468">
    <property type="component" value="Unassembled WGS sequence"/>
</dbReference>
<dbReference type="Pfam" id="PF01979">
    <property type="entry name" value="Amidohydro_1"/>
    <property type="match status" value="1"/>
</dbReference>
<dbReference type="InterPro" id="IPR006680">
    <property type="entry name" value="Amidohydro-rel"/>
</dbReference>
<name>A0AAD4BY04_BOLED</name>
<dbReference type="CDD" id="cd08060">
    <property type="entry name" value="MPN_UPF0172"/>
    <property type="match status" value="1"/>
</dbReference>
<evidence type="ECO:0000256" key="5">
    <source>
        <dbReference type="ARBA" id="ARBA00022833"/>
    </source>
</evidence>
<dbReference type="InterPro" id="IPR005366">
    <property type="entry name" value="EMC8/9"/>
</dbReference>
<comment type="caution">
    <text evidence="7">The sequence shown here is derived from an EMBL/GenBank/DDBJ whole genome shotgun (WGS) entry which is preliminary data.</text>
</comment>
<evidence type="ECO:0000313" key="8">
    <source>
        <dbReference type="Proteomes" id="UP001194468"/>
    </source>
</evidence>
<gene>
    <name evidence="7" type="ORF">L210DRAFT_3611404</name>
</gene>
<evidence type="ECO:0000259" key="6">
    <source>
        <dbReference type="PROSITE" id="PS50249"/>
    </source>
</evidence>
<protein>
    <submittedName>
        <fullName evidence="7">Metallo-dependent hydrolase</fullName>
    </submittedName>
</protein>
<dbReference type="GO" id="GO:0005829">
    <property type="term" value="C:cytosol"/>
    <property type="evidence" value="ECO:0007669"/>
    <property type="project" value="TreeGrafter"/>
</dbReference>
<keyword evidence="5" id="KW-0862">Zinc</keyword>
<dbReference type="Gene3D" id="3.20.20.140">
    <property type="entry name" value="Metal-dependent hydrolases"/>
    <property type="match status" value="1"/>
</dbReference>
<organism evidence="7 8">
    <name type="scientific">Boletus edulis BED1</name>
    <dbReference type="NCBI Taxonomy" id="1328754"/>
    <lineage>
        <taxon>Eukaryota</taxon>
        <taxon>Fungi</taxon>
        <taxon>Dikarya</taxon>
        <taxon>Basidiomycota</taxon>
        <taxon>Agaricomycotina</taxon>
        <taxon>Agaricomycetes</taxon>
        <taxon>Agaricomycetidae</taxon>
        <taxon>Boletales</taxon>
        <taxon>Boletineae</taxon>
        <taxon>Boletaceae</taxon>
        <taxon>Boletoideae</taxon>
        <taxon>Boletus</taxon>
    </lineage>
</organism>
<dbReference type="PROSITE" id="PS50249">
    <property type="entry name" value="MPN"/>
    <property type="match status" value="1"/>
</dbReference>
<accession>A0AAD4BY04</accession>
<dbReference type="GO" id="GO:0008892">
    <property type="term" value="F:guanine deaminase activity"/>
    <property type="evidence" value="ECO:0007669"/>
    <property type="project" value="TreeGrafter"/>
</dbReference>
<evidence type="ECO:0000313" key="7">
    <source>
        <dbReference type="EMBL" id="KAF8442897.1"/>
    </source>
</evidence>
<reference evidence="7" key="2">
    <citation type="journal article" date="2020" name="Nat. Commun.">
        <title>Large-scale genome sequencing of mycorrhizal fungi provides insights into the early evolution of symbiotic traits.</title>
        <authorList>
            <person name="Miyauchi S."/>
            <person name="Kiss E."/>
            <person name="Kuo A."/>
            <person name="Drula E."/>
            <person name="Kohler A."/>
            <person name="Sanchez-Garcia M."/>
            <person name="Morin E."/>
            <person name="Andreopoulos B."/>
            <person name="Barry K.W."/>
            <person name="Bonito G."/>
            <person name="Buee M."/>
            <person name="Carver A."/>
            <person name="Chen C."/>
            <person name="Cichocki N."/>
            <person name="Clum A."/>
            <person name="Culley D."/>
            <person name="Crous P.W."/>
            <person name="Fauchery L."/>
            <person name="Girlanda M."/>
            <person name="Hayes R.D."/>
            <person name="Keri Z."/>
            <person name="LaButti K."/>
            <person name="Lipzen A."/>
            <person name="Lombard V."/>
            <person name="Magnuson J."/>
            <person name="Maillard F."/>
            <person name="Murat C."/>
            <person name="Nolan M."/>
            <person name="Ohm R.A."/>
            <person name="Pangilinan J."/>
            <person name="Pereira M.F."/>
            <person name="Perotto S."/>
            <person name="Peter M."/>
            <person name="Pfister S."/>
            <person name="Riley R."/>
            <person name="Sitrit Y."/>
            <person name="Stielow J.B."/>
            <person name="Szollosi G."/>
            <person name="Zifcakova L."/>
            <person name="Stursova M."/>
            <person name="Spatafora J.W."/>
            <person name="Tedersoo L."/>
            <person name="Vaario L.M."/>
            <person name="Yamada A."/>
            <person name="Yan M."/>
            <person name="Wang P."/>
            <person name="Xu J."/>
            <person name="Bruns T."/>
            <person name="Baldrian P."/>
            <person name="Vilgalys R."/>
            <person name="Dunand C."/>
            <person name="Henrissat B."/>
            <person name="Grigoriev I.V."/>
            <person name="Hibbett D."/>
            <person name="Nagy L.G."/>
            <person name="Martin F.M."/>
        </authorList>
    </citation>
    <scope>NUCLEOTIDE SEQUENCE</scope>
    <source>
        <strain evidence="7">BED1</strain>
    </source>
</reference>
<evidence type="ECO:0000256" key="4">
    <source>
        <dbReference type="ARBA" id="ARBA00022801"/>
    </source>
</evidence>
<dbReference type="InterPro" id="IPR051607">
    <property type="entry name" value="Metallo-dep_hydrolases"/>
</dbReference>
<dbReference type="Gene3D" id="2.30.40.10">
    <property type="entry name" value="Urease, subunit C, domain 1"/>
    <property type="match status" value="1"/>
</dbReference>
<reference evidence="7" key="1">
    <citation type="submission" date="2019-10" db="EMBL/GenBank/DDBJ databases">
        <authorList>
            <consortium name="DOE Joint Genome Institute"/>
            <person name="Kuo A."/>
            <person name="Miyauchi S."/>
            <person name="Kiss E."/>
            <person name="Drula E."/>
            <person name="Kohler A."/>
            <person name="Sanchez-Garcia M."/>
            <person name="Andreopoulos B."/>
            <person name="Barry K.W."/>
            <person name="Bonito G."/>
            <person name="Buee M."/>
            <person name="Carver A."/>
            <person name="Chen C."/>
            <person name="Cichocki N."/>
            <person name="Clum A."/>
            <person name="Culley D."/>
            <person name="Crous P.W."/>
            <person name="Fauchery L."/>
            <person name="Girlanda M."/>
            <person name="Hayes R."/>
            <person name="Keri Z."/>
            <person name="LaButti K."/>
            <person name="Lipzen A."/>
            <person name="Lombard V."/>
            <person name="Magnuson J."/>
            <person name="Maillard F."/>
            <person name="Morin E."/>
            <person name="Murat C."/>
            <person name="Nolan M."/>
            <person name="Ohm R."/>
            <person name="Pangilinan J."/>
            <person name="Pereira M."/>
            <person name="Perotto S."/>
            <person name="Peter M."/>
            <person name="Riley R."/>
            <person name="Sitrit Y."/>
            <person name="Stielow B."/>
            <person name="Szollosi G."/>
            <person name="Zifcakova L."/>
            <person name="Stursova M."/>
            <person name="Spatafora J.W."/>
            <person name="Tedersoo L."/>
            <person name="Vaario L.-M."/>
            <person name="Yamada A."/>
            <person name="Yan M."/>
            <person name="Wang P."/>
            <person name="Xu J."/>
            <person name="Bruns T."/>
            <person name="Baldrian P."/>
            <person name="Vilgalys R."/>
            <person name="Henrissat B."/>
            <person name="Grigoriev I.V."/>
            <person name="Hibbett D."/>
            <person name="Nagy L.G."/>
            <person name="Martin F.M."/>
        </authorList>
    </citation>
    <scope>NUCLEOTIDE SEQUENCE</scope>
    <source>
        <strain evidence="7">BED1</strain>
    </source>
</reference>
<dbReference type="AlphaFoldDB" id="A0AAD4BY04"/>